<dbReference type="PROSITE" id="PS51733">
    <property type="entry name" value="BPL_LPL_CATALYTIC"/>
    <property type="match status" value="1"/>
</dbReference>
<dbReference type="Pfam" id="PF21948">
    <property type="entry name" value="LplA-B_cat"/>
    <property type="match status" value="1"/>
</dbReference>
<dbReference type="InterPro" id="IPR050664">
    <property type="entry name" value="Octanoyltrans_LipM/LipL"/>
</dbReference>
<dbReference type="AlphaFoldDB" id="A0A2Z4Y5K0"/>
<dbReference type="GO" id="GO:0016874">
    <property type="term" value="F:ligase activity"/>
    <property type="evidence" value="ECO:0007669"/>
    <property type="project" value="UniProtKB-KW"/>
</dbReference>
<evidence type="ECO:0000313" key="2">
    <source>
        <dbReference type="EMBL" id="AXA36259.1"/>
    </source>
</evidence>
<proteinExistence type="predicted"/>
<organism evidence="2 3">
    <name type="scientific">Sumerlaea chitinivorans</name>
    <dbReference type="NCBI Taxonomy" id="2250252"/>
    <lineage>
        <taxon>Bacteria</taxon>
        <taxon>Candidatus Sumerlaeota</taxon>
        <taxon>Candidatus Sumerlaeia</taxon>
        <taxon>Candidatus Sumerlaeales</taxon>
        <taxon>Candidatus Sumerlaeaceae</taxon>
        <taxon>Candidatus Sumerlaea</taxon>
    </lineage>
</organism>
<dbReference type="EMBL" id="CP030759">
    <property type="protein sequence ID" value="AXA36259.1"/>
    <property type="molecule type" value="Genomic_DNA"/>
</dbReference>
<dbReference type="SUPFAM" id="SSF55681">
    <property type="entry name" value="Class II aaRS and biotin synthetases"/>
    <property type="match status" value="1"/>
</dbReference>
<evidence type="ECO:0000313" key="3">
    <source>
        <dbReference type="Proteomes" id="UP000262583"/>
    </source>
</evidence>
<dbReference type="PANTHER" id="PTHR43679">
    <property type="entry name" value="OCTANOYLTRANSFERASE LIPM-RELATED"/>
    <property type="match status" value="1"/>
</dbReference>
<dbReference type="KEGG" id="schv:BRCON_1482"/>
<dbReference type="InterPro" id="IPR045864">
    <property type="entry name" value="aa-tRNA-synth_II/BPL/LPL"/>
</dbReference>
<accession>A0A2Z4Y5K0</accession>
<protein>
    <submittedName>
        <fullName evidence="2">Lipoate-protein ligase A</fullName>
    </submittedName>
</protein>
<dbReference type="PANTHER" id="PTHR43679:SF2">
    <property type="entry name" value="OCTANOYL-[GCVH]:PROTEIN N-OCTANOYLTRANSFERASE"/>
    <property type="match status" value="1"/>
</dbReference>
<feature type="domain" description="BPL/LPL catalytic" evidence="1">
    <location>
        <begin position="37"/>
        <end position="216"/>
    </location>
</feature>
<dbReference type="Gene3D" id="3.30.930.10">
    <property type="entry name" value="Bira Bifunctional Protein, Domain 2"/>
    <property type="match status" value="1"/>
</dbReference>
<keyword evidence="2" id="KW-0436">Ligase</keyword>
<reference evidence="2 3" key="1">
    <citation type="submission" date="2018-05" db="EMBL/GenBank/DDBJ databases">
        <title>A metagenomic window into the 2 km-deep terrestrial subsurface aquifer revealed taxonomically and functionally diverse microbial community comprising novel uncultured bacterial lineages.</title>
        <authorList>
            <person name="Kadnikov V.V."/>
            <person name="Mardanov A.V."/>
            <person name="Beletsky A.V."/>
            <person name="Banks D."/>
            <person name="Pimenov N.V."/>
            <person name="Frank Y.A."/>
            <person name="Karnachuk O.V."/>
            <person name="Ravin N.V."/>
        </authorList>
    </citation>
    <scope>NUCLEOTIDE SEQUENCE [LARGE SCALE GENOMIC DNA]</scope>
    <source>
        <strain evidence="2">BY</strain>
    </source>
</reference>
<evidence type="ECO:0000259" key="1">
    <source>
        <dbReference type="PROSITE" id="PS51733"/>
    </source>
</evidence>
<dbReference type="Proteomes" id="UP000262583">
    <property type="component" value="Chromosome"/>
</dbReference>
<name>A0A2Z4Y5K0_SUMC1</name>
<gene>
    <name evidence="2" type="ORF">BRCON_1482</name>
</gene>
<sequence>MQILDLTLGTPEENLALEEALLEEAEALAAEGVVLEDGAGEVMRLWESPSYFVVVGAGGSVEHDVFSLECKNAGIPILRRISGGGTVLQGPGCLNYSLVLRITTHTQCADVTATNRYVLGRVQQALRPIVGPVEIRGISDLALGGKKFGGSAQRRRRHCILFHGTLLYGFDLPLISKYLRQPTKTPDYRAGRAHMEFLTNVAAEAEALKYALRCEWNAQQPYRGKALELVPDLVKTRYGTNEWNFRF</sequence>
<dbReference type="InterPro" id="IPR004143">
    <property type="entry name" value="BPL_LPL_catalytic"/>
</dbReference>